<accession>A0A0L0GD64</accession>
<dbReference type="RefSeq" id="XP_014160751.1">
    <property type="nucleotide sequence ID" value="XM_014305276.1"/>
</dbReference>
<organism evidence="3 4">
    <name type="scientific">Sphaeroforma arctica JP610</name>
    <dbReference type="NCBI Taxonomy" id="667725"/>
    <lineage>
        <taxon>Eukaryota</taxon>
        <taxon>Ichthyosporea</taxon>
        <taxon>Ichthyophonida</taxon>
        <taxon>Sphaeroforma</taxon>
    </lineage>
</organism>
<dbReference type="AlphaFoldDB" id="A0A0L0GD64"/>
<keyword evidence="4" id="KW-1185">Reference proteome</keyword>
<feature type="coiled-coil region" evidence="1">
    <location>
        <begin position="41"/>
        <end position="68"/>
    </location>
</feature>
<evidence type="ECO:0000256" key="1">
    <source>
        <dbReference type="SAM" id="Coils"/>
    </source>
</evidence>
<name>A0A0L0GD64_9EUKA</name>
<reference evidence="3 4" key="1">
    <citation type="submission" date="2011-02" db="EMBL/GenBank/DDBJ databases">
        <title>The Genome Sequence of Sphaeroforma arctica JP610.</title>
        <authorList>
            <consortium name="The Broad Institute Genome Sequencing Platform"/>
            <person name="Russ C."/>
            <person name="Cuomo C."/>
            <person name="Young S.K."/>
            <person name="Zeng Q."/>
            <person name="Gargeya S."/>
            <person name="Alvarado L."/>
            <person name="Berlin A."/>
            <person name="Chapman S.B."/>
            <person name="Chen Z."/>
            <person name="Freedman E."/>
            <person name="Gellesch M."/>
            <person name="Goldberg J."/>
            <person name="Griggs A."/>
            <person name="Gujja S."/>
            <person name="Heilman E."/>
            <person name="Heiman D."/>
            <person name="Howarth C."/>
            <person name="Mehta T."/>
            <person name="Neiman D."/>
            <person name="Pearson M."/>
            <person name="Roberts A."/>
            <person name="Saif S."/>
            <person name="Shea T."/>
            <person name="Shenoy N."/>
            <person name="Sisk P."/>
            <person name="Stolte C."/>
            <person name="Sykes S."/>
            <person name="White J."/>
            <person name="Yandava C."/>
            <person name="Burger G."/>
            <person name="Gray M.W."/>
            <person name="Holland P.W.H."/>
            <person name="King N."/>
            <person name="Lang F.B.F."/>
            <person name="Roger A.J."/>
            <person name="Ruiz-Trillo I."/>
            <person name="Haas B."/>
            <person name="Nusbaum C."/>
            <person name="Birren B."/>
        </authorList>
    </citation>
    <scope>NUCLEOTIDE SEQUENCE [LARGE SCALE GENOMIC DNA]</scope>
    <source>
        <strain evidence="3 4">JP610</strain>
    </source>
</reference>
<feature type="region of interest" description="Disordered" evidence="2">
    <location>
        <begin position="1"/>
        <end position="23"/>
    </location>
</feature>
<dbReference type="Proteomes" id="UP000054560">
    <property type="component" value="Unassembled WGS sequence"/>
</dbReference>
<evidence type="ECO:0000313" key="3">
    <source>
        <dbReference type="EMBL" id="KNC86849.1"/>
    </source>
</evidence>
<keyword evidence="1" id="KW-0175">Coiled coil</keyword>
<evidence type="ECO:0000313" key="4">
    <source>
        <dbReference type="Proteomes" id="UP000054560"/>
    </source>
</evidence>
<evidence type="ECO:0000256" key="2">
    <source>
        <dbReference type="SAM" id="MobiDB-lite"/>
    </source>
</evidence>
<dbReference type="EMBL" id="KQ241632">
    <property type="protein sequence ID" value="KNC86849.1"/>
    <property type="molecule type" value="Genomic_DNA"/>
</dbReference>
<sequence>MSFPFLHSHAPANDTADSAAKDGTVAEMESMPTQEALVKQLEEADRLLKVQIEERNRIEALIKNAQNTDPASKDLIVS</sequence>
<proteinExistence type="predicted"/>
<gene>
    <name evidence="3" type="ORF">SARC_00995</name>
</gene>
<protein>
    <submittedName>
        <fullName evidence="3">Uncharacterized protein</fullName>
    </submittedName>
</protein>
<dbReference type="GeneID" id="25901499"/>